<name>A0ABN2BEG1_9ACTN</name>
<accession>A0ABN2BEG1</accession>
<evidence type="ECO:0000313" key="2">
    <source>
        <dbReference type="EMBL" id="GAA1539312.1"/>
    </source>
</evidence>
<dbReference type="Proteomes" id="UP001500842">
    <property type="component" value="Unassembled WGS sequence"/>
</dbReference>
<comment type="caution">
    <text evidence="2">The sequence shown here is derived from an EMBL/GenBank/DDBJ whole genome shotgun (WGS) entry which is preliminary data.</text>
</comment>
<protein>
    <submittedName>
        <fullName evidence="2">Uncharacterized protein</fullName>
    </submittedName>
</protein>
<evidence type="ECO:0000256" key="1">
    <source>
        <dbReference type="SAM" id="MobiDB-lite"/>
    </source>
</evidence>
<feature type="region of interest" description="Disordered" evidence="1">
    <location>
        <begin position="1"/>
        <end position="55"/>
    </location>
</feature>
<dbReference type="EMBL" id="BAAAOR010000036">
    <property type="protein sequence ID" value="GAA1539312.1"/>
    <property type="molecule type" value="Genomic_DNA"/>
</dbReference>
<gene>
    <name evidence="2" type="ORF">GCM10009788_47550</name>
</gene>
<sequence length="55" mass="5728">MDTQQNAGNGPEPPGPRDPCHVGSSGRLPDSSYSWVGTIVPGGVPLLRTEPLTKT</sequence>
<proteinExistence type="predicted"/>
<organism evidence="2 3">
    <name type="scientific">Nocardioides humi</name>
    <dbReference type="NCBI Taxonomy" id="449461"/>
    <lineage>
        <taxon>Bacteria</taxon>
        <taxon>Bacillati</taxon>
        <taxon>Actinomycetota</taxon>
        <taxon>Actinomycetes</taxon>
        <taxon>Propionibacteriales</taxon>
        <taxon>Nocardioidaceae</taxon>
        <taxon>Nocardioides</taxon>
    </lineage>
</organism>
<reference evidence="2 3" key="1">
    <citation type="journal article" date="2019" name="Int. J. Syst. Evol. Microbiol.">
        <title>The Global Catalogue of Microorganisms (GCM) 10K type strain sequencing project: providing services to taxonomists for standard genome sequencing and annotation.</title>
        <authorList>
            <consortium name="The Broad Institute Genomics Platform"/>
            <consortium name="The Broad Institute Genome Sequencing Center for Infectious Disease"/>
            <person name="Wu L."/>
            <person name="Ma J."/>
        </authorList>
    </citation>
    <scope>NUCLEOTIDE SEQUENCE [LARGE SCALE GENOMIC DNA]</scope>
    <source>
        <strain evidence="2 3">JCM 14942</strain>
    </source>
</reference>
<evidence type="ECO:0000313" key="3">
    <source>
        <dbReference type="Proteomes" id="UP001500842"/>
    </source>
</evidence>
<keyword evidence="3" id="KW-1185">Reference proteome</keyword>